<proteinExistence type="predicted"/>
<evidence type="ECO:0000313" key="1">
    <source>
        <dbReference type="EMBL" id="SEU01203.1"/>
    </source>
</evidence>
<dbReference type="Proteomes" id="UP000182121">
    <property type="component" value="Unassembled WGS sequence"/>
</dbReference>
<dbReference type="InterPro" id="IPR024269">
    <property type="entry name" value="DUF3791"/>
</dbReference>
<accession>A0A1I0IV02</accession>
<protein>
    <submittedName>
        <fullName evidence="1">Uncharacterized protein</fullName>
    </submittedName>
</protein>
<reference evidence="1 2" key="1">
    <citation type="submission" date="2016-10" db="EMBL/GenBank/DDBJ databases">
        <authorList>
            <person name="Varghese N."/>
            <person name="Submissions S."/>
        </authorList>
    </citation>
    <scope>NUCLEOTIDE SEQUENCE [LARGE SCALE GENOMIC DNA]</scope>
    <source>
        <strain evidence="1 2">NLAE-zl-C196</strain>
    </source>
</reference>
<dbReference type="RefSeq" id="WP_074663581.1">
    <property type="nucleotide sequence ID" value="NZ_FOJH01000043.1"/>
</dbReference>
<dbReference type="AlphaFoldDB" id="A0A1I0IV02"/>
<name>A0A1I0IV02_9FIRM</name>
<sequence>MLNNSKITNTDELEFAVFCIENIAIKLGKNAEEVYQALTEKSDILNSYIVPEYEMLHTQSKDYIVDDIISLMEERGIQL</sequence>
<gene>
    <name evidence="1" type="ORF">SAMN05216521_104537</name>
</gene>
<comment type="caution">
    <text evidence="1">The sequence shown here is derived from an EMBL/GenBank/DDBJ whole genome shotgun (WGS) entry which is preliminary data.</text>
</comment>
<dbReference type="EMBL" id="FOIO01000045">
    <property type="protein sequence ID" value="SEU01203.1"/>
    <property type="molecule type" value="Genomic_DNA"/>
</dbReference>
<evidence type="ECO:0000313" key="2">
    <source>
        <dbReference type="Proteomes" id="UP000182121"/>
    </source>
</evidence>
<organism evidence="1 2">
    <name type="scientific">Enterocloster clostridioformis</name>
    <dbReference type="NCBI Taxonomy" id="1531"/>
    <lineage>
        <taxon>Bacteria</taxon>
        <taxon>Bacillati</taxon>
        <taxon>Bacillota</taxon>
        <taxon>Clostridia</taxon>
        <taxon>Lachnospirales</taxon>
        <taxon>Lachnospiraceae</taxon>
        <taxon>Enterocloster</taxon>
    </lineage>
</organism>
<dbReference type="Pfam" id="PF12668">
    <property type="entry name" value="DUF3791"/>
    <property type="match status" value="1"/>
</dbReference>